<dbReference type="GO" id="GO:0005576">
    <property type="term" value="C:extracellular region"/>
    <property type="evidence" value="ECO:0007669"/>
    <property type="project" value="TreeGrafter"/>
</dbReference>
<dbReference type="InterPro" id="IPR027589">
    <property type="entry name" value="Choice_anch_B"/>
</dbReference>
<gene>
    <name evidence="2" type="ORF">BDV95DRAFT_505400</name>
</gene>
<evidence type="ECO:0008006" key="4">
    <source>
        <dbReference type="Google" id="ProtNLM"/>
    </source>
</evidence>
<evidence type="ECO:0000256" key="1">
    <source>
        <dbReference type="SAM" id="SignalP"/>
    </source>
</evidence>
<organism evidence="2 3">
    <name type="scientific">Massariosphaeria phaeospora</name>
    <dbReference type="NCBI Taxonomy" id="100035"/>
    <lineage>
        <taxon>Eukaryota</taxon>
        <taxon>Fungi</taxon>
        <taxon>Dikarya</taxon>
        <taxon>Ascomycota</taxon>
        <taxon>Pezizomycotina</taxon>
        <taxon>Dothideomycetes</taxon>
        <taxon>Pleosporomycetidae</taxon>
        <taxon>Pleosporales</taxon>
        <taxon>Pleosporales incertae sedis</taxon>
        <taxon>Massariosphaeria</taxon>
    </lineage>
</organism>
<evidence type="ECO:0000313" key="3">
    <source>
        <dbReference type="Proteomes" id="UP000481861"/>
    </source>
</evidence>
<comment type="caution">
    <text evidence="2">The sequence shown here is derived from an EMBL/GenBank/DDBJ whole genome shotgun (WGS) entry which is preliminary data.</text>
</comment>
<evidence type="ECO:0000313" key="2">
    <source>
        <dbReference type="EMBL" id="KAF2866387.1"/>
    </source>
</evidence>
<feature type="chain" id="PRO_5028810547" description="Regulatory P domain-containing protein" evidence="1">
    <location>
        <begin position="17"/>
        <end position="472"/>
    </location>
</feature>
<reference evidence="2 3" key="1">
    <citation type="submission" date="2020-01" db="EMBL/GenBank/DDBJ databases">
        <authorList>
            <consortium name="DOE Joint Genome Institute"/>
            <person name="Haridas S."/>
            <person name="Albert R."/>
            <person name="Binder M."/>
            <person name="Bloem J."/>
            <person name="Labutti K."/>
            <person name="Salamov A."/>
            <person name="Andreopoulos B."/>
            <person name="Baker S.E."/>
            <person name="Barry K."/>
            <person name="Bills G."/>
            <person name="Bluhm B.H."/>
            <person name="Cannon C."/>
            <person name="Castanera R."/>
            <person name="Culley D.E."/>
            <person name="Daum C."/>
            <person name="Ezra D."/>
            <person name="Gonzalez J.B."/>
            <person name="Henrissat B."/>
            <person name="Kuo A."/>
            <person name="Liang C."/>
            <person name="Lipzen A."/>
            <person name="Lutzoni F."/>
            <person name="Magnuson J."/>
            <person name="Mondo S."/>
            <person name="Nolan M."/>
            <person name="Ohm R."/>
            <person name="Pangilinan J."/>
            <person name="Park H.-J.H."/>
            <person name="Ramirez L."/>
            <person name="Alfaro M."/>
            <person name="Sun H."/>
            <person name="Tritt A."/>
            <person name="Yoshinaga Y."/>
            <person name="Zwiers L.-H.L."/>
            <person name="Turgeon B.G."/>
            <person name="Goodwin S.B."/>
            <person name="Spatafora J.W."/>
            <person name="Crous P.W."/>
            <person name="Grigoriev I.V."/>
        </authorList>
    </citation>
    <scope>NUCLEOTIDE SEQUENCE [LARGE SCALE GENOMIC DNA]</scope>
    <source>
        <strain evidence="2 3">CBS 611.86</strain>
    </source>
</reference>
<dbReference type="OrthoDB" id="2099887at2759"/>
<dbReference type="PANTHER" id="PTHR38787:SF3">
    <property type="entry name" value="REGULATORY P DOMAIN-CONTAINING PROTEIN"/>
    <property type="match status" value="1"/>
</dbReference>
<feature type="signal peptide" evidence="1">
    <location>
        <begin position="1"/>
        <end position="16"/>
    </location>
</feature>
<dbReference type="SUPFAM" id="SSF101908">
    <property type="entry name" value="Putative isomerase YbhE"/>
    <property type="match status" value="1"/>
</dbReference>
<dbReference type="AlphaFoldDB" id="A0A7C8I7I4"/>
<keyword evidence="3" id="KW-1185">Reference proteome</keyword>
<dbReference type="NCBIfam" id="TIGR04312">
    <property type="entry name" value="choice_anch_B"/>
    <property type="match status" value="1"/>
</dbReference>
<keyword evidence="1" id="KW-0732">Signal</keyword>
<dbReference type="PANTHER" id="PTHR38787">
    <property type="entry name" value="REGULATORY P DOMAIN-CONTAINING PROTEIN"/>
    <property type="match status" value="1"/>
</dbReference>
<sequence>MYLRSTLLSLSALAAAREVAQDTVKAAKLYDSGIKHMNNIALKEESWARQEAAGKLDSTQFAAVDDVVQCLNGTAVTATDAFKCHNIDLYNFKPHSELGSTRGFGSGSWGWTSKDGREFLAIGQSDGTAFAEVSKEGKLVYLGRLPQFSSPSNWREIRAQNDLMIIGSEAQGHGIQIFDMKKLLDIDPAKPVTFSNEKDLTGHFKDLPTGRTHNVVTNPETNFIYSVGAQPRTDACKSGIIFIDITDPSKPTKAGCASQDGYVHDAQCLIYHGPDAAYEGREVCYGYNEDTLTIYDVTDKKNPEVLSITSYEGAAYTHQGSVLDPKNQQYLLLDDEYDEYDKVGPAIPGNPITYIWDISSLKAPKQTGLYKSGAHGIDHNQYVSNGFAYQSNYGTGFRVLDVRSIPEDPTGAGVKEIGFFDIHPEDDNQPGGGVVDFVGTWSSYALFKSGFILINTMDRGAFIVKIKEGAQK</sequence>
<dbReference type="Proteomes" id="UP000481861">
    <property type="component" value="Unassembled WGS sequence"/>
</dbReference>
<accession>A0A7C8I7I4</accession>
<proteinExistence type="predicted"/>
<dbReference type="EMBL" id="JAADJZ010000028">
    <property type="protein sequence ID" value="KAF2866387.1"/>
    <property type="molecule type" value="Genomic_DNA"/>
</dbReference>
<name>A0A7C8I7I4_9PLEO</name>
<protein>
    <recommendedName>
        <fullName evidence="4">Regulatory P domain-containing protein</fullName>
    </recommendedName>
</protein>